<dbReference type="PANTHER" id="PTHR46696">
    <property type="entry name" value="P450, PUTATIVE (EUROFUNG)-RELATED"/>
    <property type="match status" value="1"/>
</dbReference>
<evidence type="ECO:0000256" key="2">
    <source>
        <dbReference type="ARBA" id="ARBA00022617"/>
    </source>
</evidence>
<evidence type="ECO:0000256" key="6">
    <source>
        <dbReference type="ARBA" id="ARBA00023033"/>
    </source>
</evidence>
<accession>A0A3Q9KYH0</accession>
<dbReference type="Gene3D" id="1.10.630.10">
    <property type="entry name" value="Cytochrome P450"/>
    <property type="match status" value="1"/>
</dbReference>
<dbReference type="GO" id="GO:0020037">
    <property type="term" value="F:heme binding"/>
    <property type="evidence" value="ECO:0007669"/>
    <property type="project" value="InterPro"/>
</dbReference>
<dbReference type="InterPro" id="IPR017972">
    <property type="entry name" value="Cyt_P450_CS"/>
</dbReference>
<evidence type="ECO:0000313" key="9">
    <source>
        <dbReference type="EMBL" id="QCN84329.1"/>
    </source>
</evidence>
<dbReference type="GO" id="GO:0008395">
    <property type="term" value="F:steroid hydroxylase activity"/>
    <property type="evidence" value="ECO:0007669"/>
    <property type="project" value="TreeGrafter"/>
</dbReference>
<name>A0A3Q9KYH0_STRGD</name>
<evidence type="ECO:0000256" key="3">
    <source>
        <dbReference type="ARBA" id="ARBA00022723"/>
    </source>
</evidence>
<keyword evidence="6 7" id="KW-0503">Monooxygenase</keyword>
<dbReference type="RefSeq" id="WP_127181602.1">
    <property type="nucleotide sequence ID" value="NZ_CP029078.1"/>
</dbReference>
<dbReference type="InterPro" id="IPR002397">
    <property type="entry name" value="Cyt_P450_B"/>
</dbReference>
<evidence type="ECO:0000256" key="7">
    <source>
        <dbReference type="RuleBase" id="RU000461"/>
    </source>
</evidence>
<evidence type="ECO:0000256" key="4">
    <source>
        <dbReference type="ARBA" id="ARBA00023002"/>
    </source>
</evidence>
<reference evidence="8 10" key="2">
    <citation type="submission" date="2018-12" db="EMBL/GenBank/DDBJ databases">
        <title>Streptomyces griseoviridis F1-27 complete genome.</title>
        <authorList>
            <person name="Mariita R.M."/>
            <person name="Sello J.K."/>
        </authorList>
    </citation>
    <scope>NUCLEOTIDE SEQUENCE [LARGE SCALE GENOMIC DNA]</scope>
    <source>
        <strain evidence="8 10">F1-27</strain>
    </source>
</reference>
<dbReference type="OrthoDB" id="5241086at2"/>
<dbReference type="KEGG" id="sgd:ELQ87_34785"/>
<evidence type="ECO:0000313" key="10">
    <source>
        <dbReference type="Proteomes" id="UP000271291"/>
    </source>
</evidence>
<dbReference type="EMBL" id="CP029078">
    <property type="protein sequence ID" value="QCN84329.1"/>
    <property type="molecule type" value="Genomic_DNA"/>
</dbReference>
<gene>
    <name evidence="9" type="ORF">DDJ31_04480</name>
    <name evidence="8" type="ORF">ELQ87_34785</name>
</gene>
<dbReference type="Proteomes" id="UP000271291">
    <property type="component" value="Chromosome"/>
</dbReference>
<keyword evidence="4 7" id="KW-0560">Oxidoreductase</keyword>
<dbReference type="EMBL" id="CP034687">
    <property type="protein sequence ID" value="AZS88832.1"/>
    <property type="molecule type" value="Genomic_DNA"/>
</dbReference>
<keyword evidence="11" id="KW-1185">Reference proteome</keyword>
<evidence type="ECO:0000313" key="8">
    <source>
        <dbReference type="EMBL" id="AZS88832.1"/>
    </source>
</evidence>
<dbReference type="PRINTS" id="PR00359">
    <property type="entry name" value="BP450"/>
</dbReference>
<proteinExistence type="inferred from homology"/>
<keyword evidence="5 7" id="KW-0408">Iron</keyword>
<dbReference type="InterPro" id="IPR001128">
    <property type="entry name" value="Cyt_P450"/>
</dbReference>
<evidence type="ECO:0000256" key="5">
    <source>
        <dbReference type="ARBA" id="ARBA00023004"/>
    </source>
</evidence>
<keyword evidence="2 7" id="KW-0349">Heme</keyword>
<dbReference type="FunFam" id="1.10.630.10:FF:000018">
    <property type="entry name" value="Cytochrome P450 monooxygenase"/>
    <property type="match status" value="1"/>
</dbReference>
<evidence type="ECO:0000256" key="1">
    <source>
        <dbReference type="ARBA" id="ARBA00010617"/>
    </source>
</evidence>
<dbReference type="GO" id="GO:0005506">
    <property type="term" value="F:iron ion binding"/>
    <property type="evidence" value="ECO:0007669"/>
    <property type="project" value="InterPro"/>
</dbReference>
<dbReference type="Proteomes" id="UP000501753">
    <property type="component" value="Chromosome"/>
</dbReference>
<reference evidence="9 11" key="1">
    <citation type="submission" date="2018-04" db="EMBL/GenBank/DDBJ databases">
        <title>Complete genome sequences of Streptomyces griseoviridis K61 and characterization of antagonistic properties of biological control agents.</title>
        <authorList>
            <person name="Mariita R.M."/>
            <person name="Sello J.K."/>
        </authorList>
    </citation>
    <scope>NUCLEOTIDE SEQUENCE [LARGE SCALE GENOMIC DNA]</scope>
    <source>
        <strain evidence="9 11">K61</strain>
    </source>
</reference>
<evidence type="ECO:0000313" key="11">
    <source>
        <dbReference type="Proteomes" id="UP000501753"/>
    </source>
</evidence>
<dbReference type="PROSITE" id="PS00086">
    <property type="entry name" value="CYTOCHROME_P450"/>
    <property type="match status" value="1"/>
</dbReference>
<dbReference type="AlphaFoldDB" id="A0A3Q9KYH0"/>
<protein>
    <submittedName>
        <fullName evidence="8">Cytochrome P450</fullName>
    </submittedName>
</protein>
<dbReference type="PANTHER" id="PTHR46696:SF4">
    <property type="entry name" value="BIOTIN BIOSYNTHESIS CYTOCHROME P450"/>
    <property type="match status" value="1"/>
</dbReference>
<dbReference type="SUPFAM" id="SSF48264">
    <property type="entry name" value="Cytochrome P450"/>
    <property type="match status" value="1"/>
</dbReference>
<dbReference type="GO" id="GO:0036199">
    <property type="term" value="F:cholest-4-en-3-one 26-monooxygenase activity"/>
    <property type="evidence" value="ECO:0007669"/>
    <property type="project" value="TreeGrafter"/>
</dbReference>
<dbReference type="GO" id="GO:0006707">
    <property type="term" value="P:cholesterol catabolic process"/>
    <property type="evidence" value="ECO:0007669"/>
    <property type="project" value="TreeGrafter"/>
</dbReference>
<comment type="similarity">
    <text evidence="1 7">Belongs to the cytochrome P450 family.</text>
</comment>
<organism evidence="8 10">
    <name type="scientific">Streptomyces griseoviridis</name>
    <dbReference type="NCBI Taxonomy" id="45398"/>
    <lineage>
        <taxon>Bacteria</taxon>
        <taxon>Bacillati</taxon>
        <taxon>Actinomycetota</taxon>
        <taxon>Actinomycetes</taxon>
        <taxon>Kitasatosporales</taxon>
        <taxon>Streptomycetaceae</taxon>
        <taxon>Streptomyces</taxon>
    </lineage>
</organism>
<sequence>MVVERYAPADPGLALTDPALYAHGDPHAVWARLRREAPVSWHDEPGHEGFWAVTTYPEGLDVLTDSSRFSSTRGTFLRPNLSDPFPGGGRMMTLTDPPRHGVLRGVLSRLFSPRAARSFEARAGEVAHRLMAEVTDAGPRDFVDDVAARYPLAVTAALLGVAPEDVDRVAAWTGTAADNIVDIDGSTAQQAHLEVLQYYAEVLEDRRRRPGDDVVSAFVLAQAEGLDISDEEIILTCDNLVVAAGETTRQVTGAGLLALLDAPEQAAALRRGEISRKHAVEEMLRWSAPVNHIMRTALADTEVAGVPIGAGQAVSVWLPSLNRDESVFERPEEFRLDRRPNRHASFGGGGHFCIGAPLARLMIAALLDELVDERIEIALAGEPRRIPSYITGGLDRLPITVTSR</sequence>
<keyword evidence="3 7" id="KW-0479">Metal-binding</keyword>
<dbReference type="InterPro" id="IPR036396">
    <property type="entry name" value="Cyt_P450_sf"/>
</dbReference>
<dbReference type="Pfam" id="PF00067">
    <property type="entry name" value="p450"/>
    <property type="match status" value="1"/>
</dbReference>